<name>A0A449A4Z1_9BACT</name>
<dbReference type="EMBL" id="LR214951">
    <property type="protein sequence ID" value="VEU59296.1"/>
    <property type="molecule type" value="Genomic_DNA"/>
</dbReference>
<reference evidence="1 2" key="1">
    <citation type="submission" date="2019-01" db="EMBL/GenBank/DDBJ databases">
        <authorList>
            <consortium name="Pathogen Informatics"/>
        </authorList>
    </citation>
    <scope>NUCLEOTIDE SEQUENCE [LARGE SCALE GENOMIC DNA]</scope>
    <source>
        <strain evidence="1 2">NCTC10166</strain>
    </source>
</reference>
<protein>
    <submittedName>
        <fullName evidence="1">Uncharacterized protein</fullName>
    </submittedName>
</protein>
<gene>
    <name evidence="1" type="ORF">NCTC10166_00263</name>
</gene>
<dbReference type="AlphaFoldDB" id="A0A449A4Z1"/>
<dbReference type="Proteomes" id="UP000289440">
    <property type="component" value="Chromosome"/>
</dbReference>
<organism evidence="1 2">
    <name type="scientific">Mesomycoplasma neurolyticum</name>
    <dbReference type="NCBI Taxonomy" id="2120"/>
    <lineage>
        <taxon>Bacteria</taxon>
        <taxon>Bacillati</taxon>
        <taxon>Mycoplasmatota</taxon>
        <taxon>Mycoplasmoidales</taxon>
        <taxon>Metamycoplasmataceae</taxon>
        <taxon>Mesomycoplasma</taxon>
    </lineage>
</organism>
<evidence type="ECO:0000313" key="2">
    <source>
        <dbReference type="Proteomes" id="UP000289440"/>
    </source>
</evidence>
<sequence>MIRNKNYNKSDWLKKEKTFQKQNSRFFSDFDLYLEKWNGHSWETVKSVLSINSNVEVIEYTSDEKAKYRIKVKRYTSPYEEFVDDIMEVTYVKN</sequence>
<dbReference type="RefSeq" id="WP_129719697.1">
    <property type="nucleotide sequence ID" value="NZ_LR214951.1"/>
</dbReference>
<evidence type="ECO:0000313" key="1">
    <source>
        <dbReference type="EMBL" id="VEU59296.1"/>
    </source>
</evidence>
<dbReference type="KEGG" id="mnu:NCTC10166_00263"/>
<accession>A0A449A4Z1</accession>
<keyword evidence="2" id="KW-1185">Reference proteome</keyword>
<dbReference type="OrthoDB" id="394913at2"/>
<proteinExistence type="predicted"/>